<reference evidence="1 2" key="1">
    <citation type="journal article" date="2013" name="Genome Announc.">
        <title>Complete Genome Sequence of the Sesbania Symbiont and Rice Growth-Promoting Endophyte Rhizobium sp. Strain IRBG74.</title>
        <authorList>
            <person name="Crook M.B."/>
            <person name="Mitra S."/>
            <person name="Ane J.M."/>
            <person name="Sadowsky M.J."/>
            <person name="Gyaneshwar P."/>
        </authorList>
    </citation>
    <scope>NUCLEOTIDE SEQUENCE [LARGE SCALE GENOMIC DNA]</scope>
    <source>
        <strain evidence="1 2">IRBG74</strain>
        <plasmid evidence="2">IRBL74_p</plasmid>
    </source>
</reference>
<sequence>MHEFEELDTLDDVSQGDVIEWVGEHRVAPWHTHGIVVTADCDLLWNKHQGYISYVPAWSTEDFVWYHWRLLVLQKPCDDAFAKLATRLSTWRAKANGGSEISAEAVRAWLRRAGPDGLMDELGVTNKGERNTLTAVIDPAVLLDTALHATDVDFSVFAKAYAAARSKQYKPEWFSGELAKMIEGLPGDIFHLPSMPGDENGDLFLMLRHIRQIRGEELTSRPDDVRTGAAKAKRIARVTAPYRYAITQNLGKIFSDIGLPEAYEKRRGTSAERFCKARITT</sequence>
<protein>
    <submittedName>
        <fullName evidence="1">Uncharacterized protein</fullName>
    </submittedName>
</protein>
<keyword evidence="1" id="KW-0614">Plasmid</keyword>
<geneLocation type="plasmid" evidence="1 2">
    <name>IRBL74_p</name>
</geneLocation>
<dbReference type="AlphaFoldDB" id="U4Q354"/>
<dbReference type="Proteomes" id="UP000016944">
    <property type="component" value="Plasmid IRBL74_p"/>
</dbReference>
<dbReference type="EMBL" id="HG518324">
    <property type="protein sequence ID" value="CDI11772.1"/>
    <property type="molecule type" value="Genomic_DNA"/>
</dbReference>
<dbReference type="HOGENOM" id="CLU_1007290_0_0_5"/>
<organism evidence="1 2">
    <name type="scientific">Agrobacterium pusense</name>
    <dbReference type="NCBI Taxonomy" id="648995"/>
    <lineage>
        <taxon>Bacteria</taxon>
        <taxon>Pseudomonadati</taxon>
        <taxon>Pseudomonadota</taxon>
        <taxon>Alphaproteobacteria</taxon>
        <taxon>Hyphomicrobiales</taxon>
        <taxon>Rhizobiaceae</taxon>
        <taxon>Rhizobium/Agrobacterium group</taxon>
        <taxon>Agrobacterium</taxon>
    </lineage>
</organism>
<evidence type="ECO:0000313" key="1">
    <source>
        <dbReference type="EMBL" id="CDI11772.1"/>
    </source>
</evidence>
<evidence type="ECO:0000313" key="2">
    <source>
        <dbReference type="Proteomes" id="UP000016944"/>
    </source>
</evidence>
<dbReference type="KEGG" id="rir:BN877_p0043"/>
<dbReference type="RefSeq" id="WP_022557088.1">
    <property type="nucleotide sequence ID" value="NC_022536.1"/>
</dbReference>
<accession>U4Q354</accession>
<name>U4Q354_9HYPH</name>
<gene>
    <name evidence="1" type="ORF">BN877_p0043</name>
</gene>
<proteinExistence type="predicted"/>